<accession>A0A347U4R9</accession>
<dbReference type="Proteomes" id="UP000262582">
    <property type="component" value="Chromosome"/>
</dbReference>
<evidence type="ECO:0000313" key="1">
    <source>
        <dbReference type="EMBL" id="AXX93847.1"/>
    </source>
</evidence>
<reference evidence="2 4" key="1">
    <citation type="submission" date="2017-09" db="EMBL/GenBank/DDBJ databases">
        <title>Genomics of the genus Arcobacter.</title>
        <authorList>
            <person name="Perez-Cataluna A."/>
            <person name="Figueras M.J."/>
            <person name="Salas-Masso N."/>
        </authorList>
    </citation>
    <scope>NUCLEOTIDE SEQUENCE [LARGE SCALE GENOMIC DNA]</scope>
    <source>
        <strain evidence="2 4">CECT 7837</strain>
    </source>
</reference>
<evidence type="ECO:0000313" key="4">
    <source>
        <dbReference type="Proteomes" id="UP000290588"/>
    </source>
</evidence>
<proteinExistence type="predicted"/>
<evidence type="ECO:0000313" key="2">
    <source>
        <dbReference type="EMBL" id="RXI33042.1"/>
    </source>
</evidence>
<sequence>MKSLIQKEEYISLAINKYILQTGKIPKKSDDTLDWEKLEVEDYLGVNFNKTNPVTLKDIVITFDEKNSAFIKGAIEKEADYKEEYNYLYNFYTNKVFRVNTIPPKNITKTELVKGSLVLYNSLQKEIATVLTKNETSIFLPSKTCNSAQYFYELKNEKLIYKYCKTAGNSIEVYQKAPVYLDNLDDLAYIKVGIGEKAYVKDGNSWYEYYYEGNSTWIPSGTGRTTGQVNDEISIGDRILSYIPDAKDLLLRRDGGCMLANGDIFCWGNNKYKKAGIASYGQLDTSLTPDYVNTPVMLKVQIENIDTGTEILDLKTKNWYNNPYRIKFEKMAMNSSGVCAISPLFNYFEGTQKKFGGDLYCNGQITQLYFENISSTVSETSILSKNKFFAWGKSDQIDDSSKLIKISDDGGPIVKDGSGNELMITRDEIYLIDIVMVEDTIAVLSDEGKIYTIGRNYKGGLGIGSNDKFIVQLTPEEVKSNGVIFKKIFALRDIAMFGAIDSNNYFYIWGERPNGTVYYEPTLVSSSLKFNPDGIFTNSKDFLLKGVDNSFYRTVGNKELTKVESIPSGAISASIYDDNSQELYVYINESMQLFGSNNYLTCKTTSGTNCTTTDSKVFSTALDELNSFSNNFNGKDYANFSNVSIYQLDTVKYEIFEDFEDGKSTDWDGSSINKSSGKIRVTSVNDDGTDEIPVTKFLGNFNIEEVEYGSQPATNYTNRPSYIEKTFSIGSSYANNEVELEFDFYEIDTWDFERFTVTLNDVVFVEDNFIHDNHPYLSDVNDTGESLQKVGSSGSYNNDNDEKYHYKIRTKLDSAGKLKVRFSTRGLKNTDYGYNGWSFAQSRDDESWGIDNVHVKVKETSKTFVCAMTGIGSQSQMYCWGNVGRSIPILSTSLYDVSKINTINKLFISQENDKTSQMAFDNFDNNGNLFLKYPTYIGGFDYAFYFK</sequence>
<reference evidence="1 3" key="2">
    <citation type="submission" date="2018-08" db="EMBL/GenBank/DDBJ databases">
        <title>Complete genome of the Arcobacter ellisii type strain LMG 26155.</title>
        <authorList>
            <person name="Miller W.G."/>
            <person name="Yee E."/>
            <person name="Bono J.L."/>
        </authorList>
    </citation>
    <scope>NUCLEOTIDE SEQUENCE [LARGE SCALE GENOMIC DNA]</scope>
    <source>
        <strain evidence="1 3">LMG 26155</strain>
    </source>
</reference>
<organism evidence="2 4">
    <name type="scientific">Arcobacter ellisii</name>
    <dbReference type="NCBI Taxonomy" id="913109"/>
    <lineage>
        <taxon>Bacteria</taxon>
        <taxon>Pseudomonadati</taxon>
        <taxon>Campylobacterota</taxon>
        <taxon>Epsilonproteobacteria</taxon>
        <taxon>Campylobacterales</taxon>
        <taxon>Arcobacteraceae</taxon>
        <taxon>Arcobacter</taxon>
    </lineage>
</organism>
<dbReference type="EMBL" id="CP032097">
    <property type="protein sequence ID" value="AXX93847.1"/>
    <property type="molecule type" value="Genomic_DNA"/>
</dbReference>
<dbReference type="EMBL" id="NXIG01000001">
    <property type="protein sequence ID" value="RXI33042.1"/>
    <property type="molecule type" value="Genomic_DNA"/>
</dbReference>
<dbReference type="SUPFAM" id="SSF50985">
    <property type="entry name" value="RCC1/BLIP-II"/>
    <property type="match status" value="1"/>
</dbReference>
<gene>
    <name evidence="1" type="ORF">AELL_0142</name>
    <name evidence="2" type="ORF">CP962_01145</name>
</gene>
<dbReference type="RefSeq" id="WP_118916099.1">
    <property type="nucleotide sequence ID" value="NZ_CP032097.1"/>
</dbReference>
<name>A0A347U4R9_9BACT</name>
<keyword evidence="3" id="KW-1185">Reference proteome</keyword>
<dbReference type="OrthoDB" id="5341131at2"/>
<dbReference type="InterPro" id="IPR009091">
    <property type="entry name" value="RCC1/BLIP-II"/>
</dbReference>
<dbReference type="Gene3D" id="2.130.10.30">
    <property type="entry name" value="Regulator of chromosome condensation 1/beta-lactamase-inhibitor protein II"/>
    <property type="match status" value="1"/>
</dbReference>
<dbReference type="Proteomes" id="UP000290588">
    <property type="component" value="Unassembled WGS sequence"/>
</dbReference>
<evidence type="ECO:0000313" key="3">
    <source>
        <dbReference type="Proteomes" id="UP000262582"/>
    </source>
</evidence>
<dbReference type="KEGG" id="aell:AELL_0142"/>
<protein>
    <submittedName>
        <fullName evidence="2">Uncharacterized protein</fullName>
    </submittedName>
</protein>
<dbReference type="AlphaFoldDB" id="A0A347U4R9"/>